<reference evidence="1" key="1">
    <citation type="submission" date="2023-03" db="EMBL/GenBank/DDBJ databases">
        <title>Massive genome expansion in bonnet fungi (Mycena s.s.) driven by repeated elements and novel gene families across ecological guilds.</title>
        <authorList>
            <consortium name="Lawrence Berkeley National Laboratory"/>
            <person name="Harder C.B."/>
            <person name="Miyauchi S."/>
            <person name="Viragh M."/>
            <person name="Kuo A."/>
            <person name="Thoen E."/>
            <person name="Andreopoulos B."/>
            <person name="Lu D."/>
            <person name="Skrede I."/>
            <person name="Drula E."/>
            <person name="Henrissat B."/>
            <person name="Morin E."/>
            <person name="Kohler A."/>
            <person name="Barry K."/>
            <person name="LaButti K."/>
            <person name="Morin E."/>
            <person name="Salamov A."/>
            <person name="Lipzen A."/>
            <person name="Mereny Z."/>
            <person name="Hegedus B."/>
            <person name="Baldrian P."/>
            <person name="Stursova M."/>
            <person name="Weitz H."/>
            <person name="Taylor A."/>
            <person name="Grigoriev I.V."/>
            <person name="Nagy L.G."/>
            <person name="Martin F."/>
            <person name="Kauserud H."/>
        </authorList>
    </citation>
    <scope>NUCLEOTIDE SEQUENCE</scope>
    <source>
        <strain evidence="1">CBHHK182m</strain>
    </source>
</reference>
<dbReference type="AlphaFoldDB" id="A0AAD7J2F6"/>
<gene>
    <name evidence="1" type="ORF">B0H16DRAFT_1540816</name>
</gene>
<evidence type="ECO:0000313" key="2">
    <source>
        <dbReference type="Proteomes" id="UP001215598"/>
    </source>
</evidence>
<protein>
    <recommendedName>
        <fullName evidence="3">F-box domain-containing protein</fullName>
    </recommendedName>
</protein>
<keyword evidence="2" id="KW-1185">Reference proteome</keyword>
<comment type="caution">
    <text evidence="1">The sequence shown here is derived from an EMBL/GenBank/DDBJ whole genome shotgun (WGS) entry which is preliminary data.</text>
</comment>
<dbReference type="Proteomes" id="UP001215598">
    <property type="component" value="Unassembled WGS sequence"/>
</dbReference>
<organism evidence="1 2">
    <name type="scientific">Mycena metata</name>
    <dbReference type="NCBI Taxonomy" id="1033252"/>
    <lineage>
        <taxon>Eukaryota</taxon>
        <taxon>Fungi</taxon>
        <taxon>Dikarya</taxon>
        <taxon>Basidiomycota</taxon>
        <taxon>Agaricomycotina</taxon>
        <taxon>Agaricomycetes</taxon>
        <taxon>Agaricomycetidae</taxon>
        <taxon>Agaricales</taxon>
        <taxon>Marasmiineae</taxon>
        <taxon>Mycenaceae</taxon>
        <taxon>Mycena</taxon>
    </lineage>
</organism>
<evidence type="ECO:0000313" key="1">
    <source>
        <dbReference type="EMBL" id="KAJ7755552.1"/>
    </source>
</evidence>
<name>A0AAD7J2F6_9AGAR</name>
<accession>A0AAD7J2F6</accession>
<proteinExistence type="predicted"/>
<evidence type="ECO:0008006" key="3">
    <source>
        <dbReference type="Google" id="ProtNLM"/>
    </source>
</evidence>
<sequence>MDSDSSTTSPTILTLPLEITDHILDCVASQRVKKVRANLASCSLVCRRWVYQSRSNFFRDCRLLVHQSNALAFAALLRSPYCTILPHVRRLTMLMNSWSLAFDDISDDLRLLVAVDSLKLSGSCWAAHGAPPRRGFMSSLAGVVELEINCPNMGDLDHTSLVISAFPALRRLTVHQFSIPENDLEFLTYTPPTWIQPNEDHLRPQQLSSLCITCPALMPVLAWLNWAGSSRVTRLELSFGSLSVTLPLRNYLHGLSHSLEYLTIRSRSLVEPRDVHQNFDLTDFTNLRAVHFEHLHQPEPGCLRRSLLPILESITSPELETLAFAFEEPKLHNDPRSWPFLDRFFCQSQLPGLKTVQFSGPAVQPGVDHALRTWLPRTDAMGILNIQISRLPPTAPEEDPQVVADESLAFISGFLVTS</sequence>
<dbReference type="EMBL" id="JARKIB010000049">
    <property type="protein sequence ID" value="KAJ7755552.1"/>
    <property type="molecule type" value="Genomic_DNA"/>
</dbReference>